<accession>C3JBF1</accession>
<sequence>MDAKIRELTDKIFNEGVEKGKLEADRLVADAQSKSDEMLNQAKAEAERIIRDAEKRSDELKKNVEAELKLYAAQTLDALKASVANSITDKIAQGNVKAAAEDPNFMREVIRKIVENWTPGNDVVIETADAKGLEEYFASNAKDLLNKGVTINEVAGTATNFVLKPADGSYKIQFGEEELKSFFQSFLRPRLVEMLF</sequence>
<dbReference type="AlphaFoldDB" id="C3JBF1"/>
<comment type="caution">
    <text evidence="2">The sequence shown here is derived from an EMBL/GenBank/DDBJ whole genome shotgun (WGS) entry which is preliminary data.</text>
</comment>
<evidence type="ECO:0000313" key="3">
    <source>
        <dbReference type="Proteomes" id="UP000004295"/>
    </source>
</evidence>
<protein>
    <recommendedName>
        <fullName evidence="4">ATP synthase, subunit E</fullName>
    </recommendedName>
</protein>
<dbReference type="EMBL" id="ACNN01000026">
    <property type="protein sequence ID" value="EEN82328.1"/>
    <property type="molecule type" value="Genomic_DNA"/>
</dbReference>
<feature type="coiled-coil region" evidence="1">
    <location>
        <begin position="36"/>
        <end position="70"/>
    </location>
</feature>
<dbReference type="eggNOG" id="COG1390">
    <property type="taxonomic scope" value="Bacteria"/>
</dbReference>
<gene>
    <name evidence="2" type="ORF">POREN0001_1685</name>
</gene>
<dbReference type="RefSeq" id="WP_004334080.1">
    <property type="nucleotide sequence ID" value="NZ_ACNN01000026.1"/>
</dbReference>
<reference evidence="2 3" key="1">
    <citation type="submission" date="2009-04" db="EMBL/GenBank/DDBJ databases">
        <authorList>
            <person name="Sebastian Y."/>
            <person name="Madupu R."/>
            <person name="Durkin A.S."/>
            <person name="Torralba M."/>
            <person name="Methe B."/>
            <person name="Sutton G.G."/>
            <person name="Strausberg R.L."/>
            <person name="Nelson K.E."/>
        </authorList>
    </citation>
    <scope>NUCLEOTIDE SEQUENCE [LARGE SCALE GENOMIC DNA]</scope>
    <source>
        <strain evidence="3">ATCC 35406 / BCRC 14492 / JCM 8526 / NCTC 13058 / HG 370</strain>
    </source>
</reference>
<dbReference type="GeneID" id="93366109"/>
<keyword evidence="3" id="KW-1185">Reference proteome</keyword>
<evidence type="ECO:0000313" key="2">
    <source>
        <dbReference type="EMBL" id="EEN82328.1"/>
    </source>
</evidence>
<evidence type="ECO:0000256" key="1">
    <source>
        <dbReference type="SAM" id="Coils"/>
    </source>
</evidence>
<keyword evidence="1" id="KW-0175">Coiled coil</keyword>
<dbReference type="Proteomes" id="UP000004295">
    <property type="component" value="Unassembled WGS sequence"/>
</dbReference>
<name>C3JBF1_POREA</name>
<dbReference type="STRING" id="553175.POREN0001_1685"/>
<evidence type="ECO:0008006" key="4">
    <source>
        <dbReference type="Google" id="ProtNLM"/>
    </source>
</evidence>
<proteinExistence type="predicted"/>
<organism evidence="2 3">
    <name type="scientific">Porphyromonas endodontalis (strain ATCC 35406 / DSM 24491 / JCM 8526 / CCUG 16442 / BCRC 14492 / NCTC 13058 / HG 370)</name>
    <name type="common">Bacteroides endodontalis</name>
    <dbReference type="NCBI Taxonomy" id="553175"/>
    <lineage>
        <taxon>Bacteria</taxon>
        <taxon>Pseudomonadati</taxon>
        <taxon>Bacteroidota</taxon>
        <taxon>Bacteroidia</taxon>
        <taxon>Bacteroidales</taxon>
        <taxon>Porphyromonadaceae</taxon>
        <taxon>Porphyromonas</taxon>
    </lineage>
</organism>